<feature type="domain" description="Nudix hydrolase" evidence="3">
    <location>
        <begin position="7"/>
        <end position="146"/>
    </location>
</feature>
<accession>A0A1F6BVA8</accession>
<dbReference type="STRING" id="1798474.A2118_00515"/>
<dbReference type="SUPFAM" id="SSF55811">
    <property type="entry name" value="Nudix"/>
    <property type="match status" value="1"/>
</dbReference>
<name>A0A1F6BVA8_9BACT</name>
<dbReference type="InterPro" id="IPR015797">
    <property type="entry name" value="NUDIX_hydrolase-like_dom_sf"/>
</dbReference>
<dbReference type="CDD" id="cd03674">
    <property type="entry name" value="NUDIX_Hydrolase"/>
    <property type="match status" value="1"/>
</dbReference>
<comment type="caution">
    <text evidence="4">The sequence shown here is derived from an EMBL/GenBank/DDBJ whole genome shotgun (WGS) entry which is preliminary data.</text>
</comment>
<dbReference type="PANTHER" id="PTHR43046">
    <property type="entry name" value="GDP-MANNOSE MANNOSYL HYDROLASE"/>
    <property type="match status" value="1"/>
</dbReference>
<dbReference type="Gene3D" id="3.90.79.10">
    <property type="entry name" value="Nucleoside Triphosphate Pyrophosphohydrolase"/>
    <property type="match status" value="1"/>
</dbReference>
<evidence type="ECO:0000313" key="5">
    <source>
        <dbReference type="Proteomes" id="UP000179014"/>
    </source>
</evidence>
<dbReference type="EMBL" id="MFKN01000024">
    <property type="protein sequence ID" value="OGG40861.1"/>
    <property type="molecule type" value="Genomic_DNA"/>
</dbReference>
<evidence type="ECO:0000313" key="4">
    <source>
        <dbReference type="EMBL" id="OGG40861.1"/>
    </source>
</evidence>
<dbReference type="Proteomes" id="UP000179014">
    <property type="component" value="Unassembled WGS sequence"/>
</dbReference>
<keyword evidence="2" id="KW-0378">Hydrolase</keyword>
<dbReference type="InterPro" id="IPR020084">
    <property type="entry name" value="NUDIX_hydrolase_CS"/>
</dbReference>
<dbReference type="GO" id="GO:0016787">
    <property type="term" value="F:hydrolase activity"/>
    <property type="evidence" value="ECO:0007669"/>
    <property type="project" value="UniProtKB-KW"/>
</dbReference>
<protein>
    <recommendedName>
        <fullName evidence="3">Nudix hydrolase domain-containing protein</fullName>
    </recommendedName>
</protein>
<dbReference type="PROSITE" id="PS51462">
    <property type="entry name" value="NUDIX"/>
    <property type="match status" value="1"/>
</dbReference>
<evidence type="ECO:0000259" key="3">
    <source>
        <dbReference type="PROSITE" id="PS51462"/>
    </source>
</evidence>
<comment type="cofactor">
    <cofactor evidence="1">
        <name>Mg(2+)</name>
        <dbReference type="ChEBI" id="CHEBI:18420"/>
    </cofactor>
</comment>
<dbReference type="Pfam" id="PF00293">
    <property type="entry name" value="NUDIX"/>
    <property type="match status" value="1"/>
</dbReference>
<organism evidence="4 5">
    <name type="scientific">Candidatus Kaiserbacteria bacterium GWA2_50_9</name>
    <dbReference type="NCBI Taxonomy" id="1798474"/>
    <lineage>
        <taxon>Bacteria</taxon>
        <taxon>Candidatus Kaiseribacteriota</taxon>
    </lineage>
</organism>
<gene>
    <name evidence="4" type="ORF">A2118_00515</name>
</gene>
<dbReference type="PROSITE" id="PS00893">
    <property type="entry name" value="NUDIX_BOX"/>
    <property type="match status" value="1"/>
</dbReference>
<evidence type="ECO:0000256" key="1">
    <source>
        <dbReference type="ARBA" id="ARBA00001946"/>
    </source>
</evidence>
<dbReference type="InterPro" id="IPR000086">
    <property type="entry name" value="NUDIX_hydrolase_dom"/>
</dbReference>
<dbReference type="AlphaFoldDB" id="A0A1F6BVA8"/>
<reference evidence="4 5" key="1">
    <citation type="journal article" date="2016" name="Nat. Commun.">
        <title>Thousands of microbial genomes shed light on interconnected biogeochemical processes in an aquifer system.</title>
        <authorList>
            <person name="Anantharaman K."/>
            <person name="Brown C.T."/>
            <person name="Hug L.A."/>
            <person name="Sharon I."/>
            <person name="Castelle C.J."/>
            <person name="Probst A.J."/>
            <person name="Thomas B.C."/>
            <person name="Singh A."/>
            <person name="Wilkins M.J."/>
            <person name="Karaoz U."/>
            <person name="Brodie E.L."/>
            <person name="Williams K.H."/>
            <person name="Hubbard S.S."/>
            <person name="Banfield J.F."/>
        </authorList>
    </citation>
    <scope>NUCLEOTIDE SEQUENCE [LARGE SCALE GENOMIC DNA]</scope>
</reference>
<sequence length="152" mass="18042">MAHIHEKIDFSVSVYIVNEDAVLLHLHKTGWWLPVGGHIELNEDPNQAALRELKEESGLDVELIGDRSYFDKDKYEKELIPPRFMNRHYIKLGEPHEHVDLTYFAKAKNRWVHSEEKLEYRWFTKKDLEEGNLLPRVRFYARTALEELGSKK</sequence>
<evidence type="ECO:0000256" key="2">
    <source>
        <dbReference type="ARBA" id="ARBA00022801"/>
    </source>
</evidence>
<proteinExistence type="predicted"/>
<dbReference type="PANTHER" id="PTHR43046:SF14">
    <property type="entry name" value="MUTT_NUDIX FAMILY PROTEIN"/>
    <property type="match status" value="1"/>
</dbReference>